<dbReference type="InterPro" id="IPR001387">
    <property type="entry name" value="Cro/C1-type_HTH"/>
</dbReference>
<protein>
    <submittedName>
        <fullName evidence="3">Addiction module antidote protein, HigA family</fullName>
    </submittedName>
</protein>
<gene>
    <name evidence="3" type="primary">higA</name>
    <name evidence="3" type="ORF">D3872_02435</name>
</gene>
<dbReference type="Gene3D" id="1.10.260.40">
    <property type="entry name" value="lambda repressor-like DNA-binding domains"/>
    <property type="match status" value="1"/>
</dbReference>
<evidence type="ECO:0000313" key="3">
    <source>
        <dbReference type="EMBL" id="RJG25877.1"/>
    </source>
</evidence>
<dbReference type="CDD" id="cd00093">
    <property type="entry name" value="HTH_XRE"/>
    <property type="match status" value="1"/>
</dbReference>
<dbReference type="GO" id="GO:0003677">
    <property type="term" value="F:DNA binding"/>
    <property type="evidence" value="ECO:0007669"/>
    <property type="project" value="UniProtKB-KW"/>
</dbReference>
<dbReference type="PANTHER" id="PTHR36924">
    <property type="entry name" value="ANTITOXIN HIGA-1"/>
    <property type="match status" value="1"/>
</dbReference>
<organism evidence="3 4">
    <name type="scientific">Massilia cavernae</name>
    <dbReference type="NCBI Taxonomy" id="2320864"/>
    <lineage>
        <taxon>Bacteria</taxon>
        <taxon>Pseudomonadati</taxon>
        <taxon>Pseudomonadota</taxon>
        <taxon>Betaproteobacteria</taxon>
        <taxon>Burkholderiales</taxon>
        <taxon>Oxalobacteraceae</taxon>
        <taxon>Telluria group</taxon>
        <taxon>Massilia</taxon>
    </lineage>
</organism>
<dbReference type="OrthoDB" id="5297543at2"/>
<sequence length="110" mass="11953">MIKNGMRPIHPGEILRDEFLIPLGMTATALAKALHVTPSRVNGIIQQKRGISADTALRLSRYFGGDAQSWLNLQQAYDLKLAESTGLAKIMTEVQPRVSGNEKNGLPLAA</sequence>
<comment type="caution">
    <text evidence="3">The sequence shown here is derived from an EMBL/GenBank/DDBJ whole genome shotgun (WGS) entry which is preliminary data.</text>
</comment>
<dbReference type="NCBIfam" id="TIGR02607">
    <property type="entry name" value="antidote_HigA"/>
    <property type="match status" value="1"/>
</dbReference>
<evidence type="ECO:0000256" key="1">
    <source>
        <dbReference type="ARBA" id="ARBA00023125"/>
    </source>
</evidence>
<keyword evidence="4" id="KW-1185">Reference proteome</keyword>
<name>A0A418Y7D3_9BURK</name>
<accession>A0A418Y7D3</accession>
<dbReference type="PROSITE" id="PS50943">
    <property type="entry name" value="HTH_CROC1"/>
    <property type="match status" value="1"/>
</dbReference>
<keyword evidence="1" id="KW-0238">DNA-binding</keyword>
<dbReference type="Proteomes" id="UP000284006">
    <property type="component" value="Unassembled WGS sequence"/>
</dbReference>
<dbReference type="Pfam" id="PF01381">
    <property type="entry name" value="HTH_3"/>
    <property type="match status" value="1"/>
</dbReference>
<dbReference type="SUPFAM" id="SSF47413">
    <property type="entry name" value="lambda repressor-like DNA-binding domains"/>
    <property type="match status" value="1"/>
</dbReference>
<evidence type="ECO:0000259" key="2">
    <source>
        <dbReference type="PROSITE" id="PS50943"/>
    </source>
</evidence>
<dbReference type="SMART" id="SM00530">
    <property type="entry name" value="HTH_XRE"/>
    <property type="match status" value="1"/>
</dbReference>
<dbReference type="InterPro" id="IPR010982">
    <property type="entry name" value="Lambda_DNA-bd_dom_sf"/>
</dbReference>
<dbReference type="PANTHER" id="PTHR36924:SF1">
    <property type="entry name" value="ANTITOXIN HIGA-1"/>
    <property type="match status" value="1"/>
</dbReference>
<dbReference type="InterPro" id="IPR013430">
    <property type="entry name" value="Toxin_antidote_HigA"/>
</dbReference>
<dbReference type="AlphaFoldDB" id="A0A418Y7D3"/>
<evidence type="ECO:0000313" key="4">
    <source>
        <dbReference type="Proteomes" id="UP000284006"/>
    </source>
</evidence>
<reference evidence="3 4" key="1">
    <citation type="submission" date="2018-09" db="EMBL/GenBank/DDBJ databases">
        <authorList>
            <person name="Zhu H."/>
        </authorList>
    </citation>
    <scope>NUCLEOTIDE SEQUENCE [LARGE SCALE GENOMIC DNA]</scope>
    <source>
        <strain evidence="3 4">K1S02-61</strain>
    </source>
</reference>
<feature type="domain" description="HTH cro/C1-type" evidence="2">
    <location>
        <begin position="23"/>
        <end position="70"/>
    </location>
</feature>
<proteinExistence type="predicted"/>
<dbReference type="EMBL" id="QYUP01000020">
    <property type="protein sequence ID" value="RJG25877.1"/>
    <property type="molecule type" value="Genomic_DNA"/>
</dbReference>
<dbReference type="RefSeq" id="WP_119809308.1">
    <property type="nucleotide sequence ID" value="NZ_QYUP01000020.1"/>
</dbReference>